<dbReference type="RefSeq" id="WP_129599360.1">
    <property type="nucleotide sequence ID" value="NZ_SBLB01000001.1"/>
</dbReference>
<organism evidence="1 2">
    <name type="scientific">Spirosoma sordidisoli</name>
    <dbReference type="NCBI Taxonomy" id="2502893"/>
    <lineage>
        <taxon>Bacteria</taxon>
        <taxon>Pseudomonadati</taxon>
        <taxon>Bacteroidota</taxon>
        <taxon>Cytophagia</taxon>
        <taxon>Cytophagales</taxon>
        <taxon>Cytophagaceae</taxon>
        <taxon>Spirosoma</taxon>
    </lineage>
</organism>
<reference evidence="1 2" key="1">
    <citation type="submission" date="2019-01" db="EMBL/GenBank/DDBJ databases">
        <title>Spirosoma flava sp. nov., a propanil-degrading bacterium isolated from herbicide-contaminated soil.</title>
        <authorList>
            <person name="Zhang L."/>
            <person name="Jiang J.-D."/>
        </authorList>
    </citation>
    <scope>NUCLEOTIDE SEQUENCE [LARGE SCALE GENOMIC DNA]</scope>
    <source>
        <strain evidence="1 2">TY50</strain>
    </source>
</reference>
<sequence>MARLQRLLLLQIDEVIDPDNPALADQRKSLVYEIQQSLKPPRFVGKNNDWERIRSNYVGNKIALQLEHLPVTDQTPSLDFWQYVDALEKKYKAQQPQPQHEPVE</sequence>
<proteinExistence type="predicted"/>
<evidence type="ECO:0000313" key="2">
    <source>
        <dbReference type="Proteomes" id="UP000290407"/>
    </source>
</evidence>
<comment type="caution">
    <text evidence="1">The sequence shown here is derived from an EMBL/GenBank/DDBJ whole genome shotgun (WGS) entry which is preliminary data.</text>
</comment>
<keyword evidence="2" id="KW-1185">Reference proteome</keyword>
<accession>A0A4Q2USK3</accession>
<dbReference type="EMBL" id="SBLB01000001">
    <property type="protein sequence ID" value="RYC70861.1"/>
    <property type="molecule type" value="Genomic_DNA"/>
</dbReference>
<gene>
    <name evidence="1" type="ORF">EQG79_01535</name>
</gene>
<evidence type="ECO:0000313" key="1">
    <source>
        <dbReference type="EMBL" id="RYC70861.1"/>
    </source>
</evidence>
<dbReference type="Proteomes" id="UP000290407">
    <property type="component" value="Unassembled WGS sequence"/>
</dbReference>
<name>A0A4Q2USK3_9BACT</name>
<protein>
    <submittedName>
        <fullName evidence="1">Uncharacterized protein</fullName>
    </submittedName>
</protein>
<dbReference type="AlphaFoldDB" id="A0A4Q2USK3"/>